<dbReference type="UniPathway" id="UPA00034">
    <property type="reaction ID" value="UER00016"/>
</dbReference>
<comment type="pathway">
    <text evidence="1 15">Amino-acid biosynthesis; L-methionine biosynthesis via de novo pathway; L-homoserine from L-aspartate: step 2/3.</text>
</comment>
<feature type="binding site" evidence="15">
    <location>
        <position position="356"/>
    </location>
    <ligand>
        <name>NADP(+)</name>
        <dbReference type="ChEBI" id="CHEBI:58349"/>
    </ligand>
</feature>
<dbReference type="InterPro" id="IPR000319">
    <property type="entry name" value="Asp-semialdehyde_DH_CS"/>
</dbReference>
<accession>A0A072P363</accession>
<comment type="catalytic activity">
    <reaction evidence="14 15">
        <text>L-aspartate 4-semialdehyde + phosphate + NADP(+) = 4-phospho-L-aspartate + NADPH + H(+)</text>
        <dbReference type="Rhea" id="RHEA:24284"/>
        <dbReference type="ChEBI" id="CHEBI:15378"/>
        <dbReference type="ChEBI" id="CHEBI:43474"/>
        <dbReference type="ChEBI" id="CHEBI:57535"/>
        <dbReference type="ChEBI" id="CHEBI:57783"/>
        <dbReference type="ChEBI" id="CHEBI:58349"/>
        <dbReference type="ChEBI" id="CHEBI:537519"/>
        <dbReference type="EC" id="1.2.1.11"/>
    </reaction>
</comment>
<dbReference type="PROSITE" id="PS01103">
    <property type="entry name" value="ASD"/>
    <property type="match status" value="1"/>
</dbReference>
<keyword evidence="13 15" id="KW-0486">Methionine biosynthesis</keyword>
<dbReference type="NCBIfam" id="TIGR01296">
    <property type="entry name" value="asd_B"/>
    <property type="match status" value="1"/>
</dbReference>
<dbReference type="Gene3D" id="3.40.50.720">
    <property type="entry name" value="NAD(P)-binding Rossmann-like Domain"/>
    <property type="match status" value="1"/>
</dbReference>
<dbReference type="Gene3D" id="3.30.360.10">
    <property type="entry name" value="Dihydrodipicolinate Reductase, domain 2"/>
    <property type="match status" value="1"/>
</dbReference>
<dbReference type="GO" id="GO:0051287">
    <property type="term" value="F:NAD binding"/>
    <property type="evidence" value="ECO:0007669"/>
    <property type="project" value="InterPro"/>
</dbReference>
<dbReference type="PIRSF" id="PIRSF000148">
    <property type="entry name" value="ASA_dh"/>
    <property type="match status" value="1"/>
</dbReference>
<dbReference type="GO" id="GO:0009088">
    <property type="term" value="P:threonine biosynthetic process"/>
    <property type="evidence" value="ECO:0007669"/>
    <property type="project" value="UniProtKB-UniRule"/>
</dbReference>
<dbReference type="SUPFAM" id="SSF51735">
    <property type="entry name" value="NAD(P)-binding Rossmann-fold domains"/>
    <property type="match status" value="1"/>
</dbReference>
<evidence type="ECO:0000256" key="1">
    <source>
        <dbReference type="ARBA" id="ARBA00005021"/>
    </source>
</evidence>
<evidence type="ECO:0000313" key="19">
    <source>
        <dbReference type="Proteomes" id="UP000027936"/>
    </source>
</evidence>
<dbReference type="InterPro" id="IPR000534">
    <property type="entry name" value="Semialdehyde_DH_NAD-bd"/>
</dbReference>
<gene>
    <name evidence="15" type="primary">asd</name>
    <name evidence="18" type="ORF">M670_00954</name>
</gene>
<evidence type="ECO:0000256" key="3">
    <source>
        <dbReference type="ARBA" id="ARBA00005097"/>
    </source>
</evidence>
<keyword evidence="7 15" id="KW-0028">Amino-acid biosynthesis</keyword>
<feature type="domain" description="Semialdehyde dehydrogenase NAD-binding" evidence="17">
    <location>
        <begin position="38"/>
        <end position="153"/>
    </location>
</feature>
<dbReference type="AlphaFoldDB" id="A0A072P363"/>
<comment type="similarity">
    <text evidence="4 15">Belongs to the aspartate-semialdehyde dehydrogenase family.</text>
</comment>
<dbReference type="GO" id="GO:0009089">
    <property type="term" value="P:lysine biosynthetic process via diaminopimelate"/>
    <property type="evidence" value="ECO:0007669"/>
    <property type="project" value="UniProtKB-UniRule"/>
</dbReference>
<organism evidence="18 19">
    <name type="scientific">Schinkia azotoformans MEV2011</name>
    <dbReference type="NCBI Taxonomy" id="1348973"/>
    <lineage>
        <taxon>Bacteria</taxon>
        <taxon>Bacillati</taxon>
        <taxon>Bacillota</taxon>
        <taxon>Bacilli</taxon>
        <taxon>Bacillales</taxon>
        <taxon>Bacillaceae</taxon>
        <taxon>Calidifontibacillus/Schinkia group</taxon>
        <taxon>Schinkia</taxon>
    </lineage>
</organism>
<dbReference type="HAMAP" id="MF_02121">
    <property type="entry name" value="ASADH"/>
    <property type="match status" value="1"/>
</dbReference>
<comment type="function">
    <text evidence="15">Catalyzes the NADPH-dependent formation of L-aspartate-semialdehyde (L-ASA) by the reductive dephosphorylation of L-aspartyl-4-phosphate.</text>
</comment>
<feature type="binding site" evidence="15">
    <location>
        <position position="133"/>
    </location>
    <ligand>
        <name>phosphate</name>
        <dbReference type="ChEBI" id="CHEBI:43474"/>
    </ligand>
</feature>
<evidence type="ECO:0000259" key="17">
    <source>
        <dbReference type="SMART" id="SM00859"/>
    </source>
</evidence>
<evidence type="ECO:0000256" key="10">
    <source>
        <dbReference type="ARBA" id="ARBA00022915"/>
    </source>
</evidence>
<evidence type="ECO:0000256" key="8">
    <source>
        <dbReference type="ARBA" id="ARBA00022697"/>
    </source>
</evidence>
<dbReference type="UniPathway" id="UPA00050">
    <property type="reaction ID" value="UER00463"/>
</dbReference>
<evidence type="ECO:0000256" key="15">
    <source>
        <dbReference type="HAMAP-Rule" id="MF_02121"/>
    </source>
</evidence>
<protein>
    <recommendedName>
        <fullName evidence="6 15">Aspartate-semialdehyde dehydrogenase</fullName>
        <shortName evidence="15">ASA dehydrogenase</shortName>
        <shortName evidence="15">ASADH</shortName>
        <ecNumber evidence="6 15">1.2.1.11</ecNumber>
    </recommendedName>
    <alternativeName>
        <fullName evidence="15">Aspartate-beta-semialdehyde dehydrogenase</fullName>
    </alternativeName>
</protein>
<dbReference type="Pfam" id="PF02774">
    <property type="entry name" value="Semialdhyde_dhC"/>
    <property type="match status" value="1"/>
</dbReference>
<evidence type="ECO:0000256" key="7">
    <source>
        <dbReference type="ARBA" id="ARBA00022605"/>
    </source>
</evidence>
<dbReference type="PATRIC" id="fig|1348973.3.peg.928"/>
<feature type="binding site" evidence="15">
    <location>
        <position position="275"/>
    </location>
    <ligand>
        <name>substrate</name>
    </ligand>
</feature>
<feature type="active site" description="Proton acceptor" evidence="15 16">
    <location>
        <position position="282"/>
    </location>
</feature>
<evidence type="ECO:0000256" key="2">
    <source>
        <dbReference type="ARBA" id="ARBA00005076"/>
    </source>
</evidence>
<feature type="binding site" evidence="15">
    <location>
        <begin position="45"/>
        <end position="48"/>
    </location>
    <ligand>
        <name>NADP(+)</name>
        <dbReference type="ChEBI" id="CHEBI:58349"/>
    </ligand>
</feature>
<dbReference type="InterPro" id="IPR005986">
    <property type="entry name" value="Asp_semialdehyde_DH_beta"/>
</dbReference>
<dbReference type="InterPro" id="IPR012280">
    <property type="entry name" value="Semialdhyde_DH_dimer_dom"/>
</dbReference>
<dbReference type="CDD" id="cd02316">
    <property type="entry name" value="VcASADH2_like_N"/>
    <property type="match status" value="1"/>
</dbReference>
<feature type="binding site" evidence="15">
    <location>
        <begin position="192"/>
        <end position="193"/>
    </location>
    <ligand>
        <name>NADP(+)</name>
        <dbReference type="ChEBI" id="CHEBI:58349"/>
    </ligand>
</feature>
<dbReference type="GO" id="GO:0046983">
    <property type="term" value="F:protein dimerization activity"/>
    <property type="evidence" value="ECO:0007669"/>
    <property type="project" value="InterPro"/>
</dbReference>
<evidence type="ECO:0000256" key="12">
    <source>
        <dbReference type="ARBA" id="ARBA00023154"/>
    </source>
</evidence>
<proteinExistence type="inferred from homology"/>
<evidence type="ECO:0000256" key="11">
    <source>
        <dbReference type="ARBA" id="ARBA00023002"/>
    </source>
</evidence>
<dbReference type="PANTHER" id="PTHR46278:SF2">
    <property type="entry name" value="ASPARTATE-SEMIALDEHYDE DEHYDROGENASE"/>
    <property type="match status" value="1"/>
</dbReference>
<dbReference type="SUPFAM" id="SSF55347">
    <property type="entry name" value="Glyceraldehyde-3-phosphate dehydrogenase-like, C-terminal domain"/>
    <property type="match status" value="1"/>
</dbReference>
<evidence type="ECO:0000256" key="13">
    <source>
        <dbReference type="ARBA" id="ARBA00023167"/>
    </source>
</evidence>
<dbReference type="EC" id="1.2.1.11" evidence="6 15"/>
<dbReference type="InterPro" id="IPR036291">
    <property type="entry name" value="NAD(P)-bd_dom_sf"/>
</dbReference>
<dbReference type="SMART" id="SM00859">
    <property type="entry name" value="Semialdhyde_dh"/>
    <property type="match status" value="1"/>
</dbReference>
<evidence type="ECO:0000256" key="16">
    <source>
        <dbReference type="PIRSR" id="PIRSR000148-1"/>
    </source>
</evidence>
<evidence type="ECO:0000256" key="6">
    <source>
        <dbReference type="ARBA" id="ARBA00013120"/>
    </source>
</evidence>
<evidence type="ECO:0000313" key="18">
    <source>
        <dbReference type="EMBL" id="KEF39930.1"/>
    </source>
</evidence>
<dbReference type="PANTHER" id="PTHR46278">
    <property type="entry name" value="DEHYDROGENASE, PUTATIVE-RELATED"/>
    <property type="match status" value="1"/>
</dbReference>
<comment type="pathway">
    <text evidence="2 15">Amino-acid biosynthesis; L-lysine biosynthesis via DAP pathway; (S)-tetrahydrodipicolinate from L-aspartate: step 2/4.</text>
</comment>
<comment type="pathway">
    <text evidence="3 15">Amino-acid biosynthesis; L-threonine biosynthesis; L-threonine from L-aspartate: step 2/5.</text>
</comment>
<dbReference type="GO" id="GO:0071266">
    <property type="term" value="P:'de novo' L-methionine biosynthetic process"/>
    <property type="evidence" value="ECO:0007669"/>
    <property type="project" value="UniProtKB-UniRule"/>
</dbReference>
<name>A0A072P363_SCHAZ</name>
<keyword evidence="8 15" id="KW-0791">Threonine biosynthesis</keyword>
<dbReference type="NCBIfam" id="NF011456">
    <property type="entry name" value="PRK14874.1"/>
    <property type="match status" value="1"/>
</dbReference>
<evidence type="ECO:0000256" key="4">
    <source>
        <dbReference type="ARBA" id="ARBA00010584"/>
    </source>
</evidence>
<dbReference type="GO" id="GO:0050661">
    <property type="term" value="F:NADP binding"/>
    <property type="evidence" value="ECO:0007669"/>
    <property type="project" value="UniProtKB-UniRule"/>
</dbReference>
<dbReference type="EMBL" id="JJRY01000002">
    <property type="protein sequence ID" value="KEF39930.1"/>
    <property type="molecule type" value="Genomic_DNA"/>
</dbReference>
<keyword evidence="9 15" id="KW-0521">NADP</keyword>
<comment type="caution">
    <text evidence="18">The sequence shown here is derived from an EMBL/GenBank/DDBJ whole genome shotgun (WGS) entry which is preliminary data.</text>
</comment>
<keyword evidence="10 15" id="KW-0220">Diaminopimelate biosynthesis</keyword>
<evidence type="ECO:0000256" key="5">
    <source>
        <dbReference type="ARBA" id="ARBA00011738"/>
    </source>
</evidence>
<sequence length="379" mass="41544">MTEYDKINFIILKFQKMVLFNNGNRGKGKSMENVKGYHVAVVGATGAVGEKMLSTLEKRNFPISKLTLLSSERSAGKKLLFKGEEHVVQVAKPESFEGVDIALFSAGGSVSKQLAPEAAKRGAICVDNTSAFRMDPEVPLVVPEVNEADIHQHKGIIANPNCSTIQMVVALEPIRKALGLNKVIVSTYQAVSGAGAMAIKEMKEQSQAVLNGEAFTPEILPCGADKKHYQIAFNAIPQIDKFTENGFTFEEMKMINETKKIMHMPELSVAATCVRIPVEYGHSESVYIEVEKEGVTVQELKDLLASAEGIILEDQPEEQVYPMASTAAGKFETFVGRIRKDLDNDKGFHMWIVSDNLLKGAAWNSVQIAERLISLGIVK</sequence>
<comment type="caution">
    <text evidence="15">Lacks conserved residue(s) required for the propagation of feature annotation.</text>
</comment>
<dbReference type="GO" id="GO:0009097">
    <property type="term" value="P:isoleucine biosynthetic process"/>
    <property type="evidence" value="ECO:0007669"/>
    <property type="project" value="UniProtKB-UniRule"/>
</dbReference>
<feature type="binding site" evidence="15">
    <location>
        <begin position="73"/>
        <end position="74"/>
    </location>
    <ligand>
        <name>NADP(+)</name>
        <dbReference type="ChEBI" id="CHEBI:58349"/>
    </ligand>
</feature>
<dbReference type="Pfam" id="PF01118">
    <property type="entry name" value="Semialdhyde_dh"/>
    <property type="match status" value="1"/>
</dbReference>
<dbReference type="GO" id="GO:0019877">
    <property type="term" value="P:diaminopimelate biosynthetic process"/>
    <property type="evidence" value="ECO:0007669"/>
    <property type="project" value="UniProtKB-UniRule"/>
</dbReference>
<dbReference type="Proteomes" id="UP000027936">
    <property type="component" value="Unassembled WGS sequence"/>
</dbReference>
<dbReference type="InterPro" id="IPR012080">
    <property type="entry name" value="Asp_semialdehyde_DH"/>
</dbReference>
<feature type="binding site" evidence="15">
    <location>
        <position position="189"/>
    </location>
    <ligand>
        <name>substrate</name>
    </ligand>
</feature>
<dbReference type="UniPathway" id="UPA00051">
    <property type="reaction ID" value="UER00464"/>
</dbReference>
<comment type="subunit">
    <text evidence="5 15">Homodimer.</text>
</comment>
<reference evidence="18 19" key="1">
    <citation type="submission" date="2014-04" db="EMBL/GenBank/DDBJ databases">
        <title>Draft genome sequence of Bacillus azotoformans MEV2011, a (co-) denitrifying strain unable to grow in the presence of oxygen.</title>
        <authorList>
            <person name="Nielsen M."/>
            <person name="Schreiber L."/>
            <person name="Finster K."/>
            <person name="Schramm A."/>
        </authorList>
    </citation>
    <scope>NUCLEOTIDE SEQUENCE [LARGE SCALE GENOMIC DNA]</scope>
    <source>
        <strain evidence="18 19">MEV2011</strain>
    </source>
</reference>
<feature type="active site" description="Acyl-thioester intermediate" evidence="15 16">
    <location>
        <position position="162"/>
    </location>
</feature>
<evidence type="ECO:0000256" key="14">
    <source>
        <dbReference type="ARBA" id="ARBA00047891"/>
    </source>
</evidence>
<keyword evidence="11 15" id="KW-0560">Oxidoreductase</keyword>
<evidence type="ECO:0000256" key="9">
    <source>
        <dbReference type="ARBA" id="ARBA00022857"/>
    </source>
</evidence>
<dbReference type="GO" id="GO:0004073">
    <property type="term" value="F:aspartate-semialdehyde dehydrogenase activity"/>
    <property type="evidence" value="ECO:0007669"/>
    <property type="project" value="UniProtKB-UniRule"/>
</dbReference>
<keyword evidence="12 15" id="KW-0457">Lysine biosynthesis</keyword>
<dbReference type="CDD" id="cd18131">
    <property type="entry name" value="ASADH_C_bac_euk_like"/>
    <property type="match status" value="1"/>
</dbReference>